<dbReference type="Proteomes" id="UP000053690">
    <property type="component" value="Unassembled WGS sequence"/>
</dbReference>
<evidence type="ECO:0000256" key="2">
    <source>
        <dbReference type="ARBA" id="ARBA00022692"/>
    </source>
</evidence>
<evidence type="ECO:0000256" key="1">
    <source>
        <dbReference type="ARBA" id="ARBA00004141"/>
    </source>
</evidence>
<evidence type="ECO:0000256" key="5">
    <source>
        <dbReference type="SAM" id="Phobius"/>
    </source>
</evidence>
<comment type="subcellular location">
    <subcellularLocation>
        <location evidence="1">Membrane</location>
        <topology evidence="1">Multi-pass membrane protein</topology>
    </subcellularLocation>
</comment>
<evidence type="ECO:0000259" key="6">
    <source>
        <dbReference type="Pfam" id="PF04893"/>
    </source>
</evidence>
<feature type="transmembrane region" description="Helical" evidence="5">
    <location>
        <begin position="31"/>
        <end position="51"/>
    </location>
</feature>
<dbReference type="STRING" id="1685378.AVO44_00790"/>
<proteinExistence type="predicted"/>
<protein>
    <recommendedName>
        <fullName evidence="6">Yip1 domain-containing protein</fullName>
    </recommendedName>
</protein>
<reference evidence="8" key="1">
    <citation type="submission" date="2015-12" db="EMBL/GenBank/DDBJ databases">
        <authorList>
            <person name="Zhang G."/>
            <person name="Stingl U."/>
        </authorList>
    </citation>
    <scope>NUCLEOTIDE SEQUENCE [LARGE SCALE GENOMIC DNA]</scope>
    <source>
        <strain evidence="8">ZGT108</strain>
    </source>
</reference>
<evidence type="ECO:0000313" key="8">
    <source>
        <dbReference type="Proteomes" id="UP000053690"/>
    </source>
</evidence>
<feature type="transmembrane region" description="Helical" evidence="5">
    <location>
        <begin position="107"/>
        <end position="128"/>
    </location>
</feature>
<keyword evidence="4 5" id="KW-0472">Membrane</keyword>
<dbReference type="AlphaFoldDB" id="A0A0X3U8J1"/>
<keyword evidence="2 5" id="KW-0812">Transmembrane</keyword>
<organism evidence="7 8">
    <name type="scientific">Ruegeria profundi</name>
    <dbReference type="NCBI Taxonomy" id="1685378"/>
    <lineage>
        <taxon>Bacteria</taxon>
        <taxon>Pseudomonadati</taxon>
        <taxon>Pseudomonadota</taxon>
        <taxon>Alphaproteobacteria</taxon>
        <taxon>Rhodobacterales</taxon>
        <taxon>Roseobacteraceae</taxon>
        <taxon>Ruegeria</taxon>
    </lineage>
</organism>
<keyword evidence="8" id="KW-1185">Reference proteome</keyword>
<gene>
    <name evidence="7" type="ORF">AVO44_00790</name>
</gene>
<sequence>MPLTADIVATYRGPGRVVRRLLDLGQREDRALIFVMGFCVIAFIAQLPALARRAHLEGLELNMLMGGALLGSVIILPLVLYVLAFVSYGAARLAGGRGSAYGARLALFWALLSSTPLVLLNGLVAGFLGPGPALTLVGVIWLAVFIWFWLAGLRQAQRQAE</sequence>
<dbReference type="OrthoDB" id="7771437at2"/>
<keyword evidence="3 5" id="KW-1133">Transmembrane helix</keyword>
<dbReference type="EMBL" id="LQBP01000001">
    <property type="protein sequence ID" value="KUJ81860.1"/>
    <property type="molecule type" value="Genomic_DNA"/>
</dbReference>
<evidence type="ECO:0000313" key="7">
    <source>
        <dbReference type="EMBL" id="KUJ81860.1"/>
    </source>
</evidence>
<evidence type="ECO:0000256" key="4">
    <source>
        <dbReference type="ARBA" id="ARBA00023136"/>
    </source>
</evidence>
<comment type="caution">
    <text evidence="7">The sequence shown here is derived from an EMBL/GenBank/DDBJ whole genome shotgun (WGS) entry which is preliminary data.</text>
</comment>
<feature type="transmembrane region" description="Helical" evidence="5">
    <location>
        <begin position="63"/>
        <end position="86"/>
    </location>
</feature>
<dbReference type="RefSeq" id="WP_068331302.1">
    <property type="nucleotide sequence ID" value="NZ_JAIUZS010000001.1"/>
</dbReference>
<evidence type="ECO:0000256" key="3">
    <source>
        <dbReference type="ARBA" id="ARBA00022989"/>
    </source>
</evidence>
<dbReference type="GO" id="GO:0016020">
    <property type="term" value="C:membrane"/>
    <property type="evidence" value="ECO:0007669"/>
    <property type="project" value="UniProtKB-SubCell"/>
</dbReference>
<name>A0A0X3U8J1_9RHOB</name>
<feature type="domain" description="Yip1" evidence="6">
    <location>
        <begin position="14"/>
        <end position="156"/>
    </location>
</feature>
<feature type="transmembrane region" description="Helical" evidence="5">
    <location>
        <begin position="134"/>
        <end position="153"/>
    </location>
</feature>
<dbReference type="Pfam" id="PF04893">
    <property type="entry name" value="Yip1"/>
    <property type="match status" value="1"/>
</dbReference>
<dbReference type="InterPro" id="IPR006977">
    <property type="entry name" value="Yip1_dom"/>
</dbReference>
<accession>A0A0X3U8J1</accession>